<dbReference type="InterPro" id="IPR036390">
    <property type="entry name" value="WH_DNA-bd_sf"/>
</dbReference>
<dbReference type="InterPro" id="IPR043129">
    <property type="entry name" value="ATPase_NBD"/>
</dbReference>
<proteinExistence type="predicted"/>
<dbReference type="PANTHER" id="PTHR18964:SF169">
    <property type="entry name" value="N-ACETYLMANNOSAMINE KINASE"/>
    <property type="match status" value="1"/>
</dbReference>
<dbReference type="AlphaFoldDB" id="A0A0K2ZY12"/>
<protein>
    <submittedName>
        <fullName evidence="1">Transcriptional regulator</fullName>
    </submittedName>
</protein>
<dbReference type="Gene3D" id="3.30.420.40">
    <property type="match status" value="2"/>
</dbReference>
<dbReference type="GO" id="GO:0019262">
    <property type="term" value="P:N-acetylneuraminate catabolic process"/>
    <property type="evidence" value="ECO:0007669"/>
    <property type="project" value="TreeGrafter"/>
</dbReference>
<evidence type="ECO:0000313" key="1">
    <source>
        <dbReference type="EMBL" id="CTP88175.1"/>
    </source>
</evidence>
<dbReference type="Gene3D" id="1.10.10.10">
    <property type="entry name" value="Winged helix-like DNA-binding domain superfamily/Winged helix DNA-binding domain"/>
    <property type="match status" value="1"/>
</dbReference>
<dbReference type="EMBL" id="CXOI01000036">
    <property type="protein sequence ID" value="CTP88175.1"/>
    <property type="molecule type" value="Genomic_DNA"/>
</dbReference>
<dbReference type="GO" id="GO:0009384">
    <property type="term" value="F:N-acylmannosamine kinase activity"/>
    <property type="evidence" value="ECO:0007669"/>
    <property type="project" value="TreeGrafter"/>
</dbReference>
<dbReference type="InterPro" id="IPR036388">
    <property type="entry name" value="WH-like_DNA-bd_sf"/>
</dbReference>
<dbReference type="Pfam" id="PF00480">
    <property type="entry name" value="ROK"/>
    <property type="match status" value="1"/>
</dbReference>
<dbReference type="PANTHER" id="PTHR18964">
    <property type="entry name" value="ROK (REPRESSOR, ORF, KINASE) FAMILY"/>
    <property type="match status" value="1"/>
</dbReference>
<accession>A0A0K2ZY12</accession>
<sequence>MPAPVAVSLPRASRPVHATHADLSDNERRMLDSLRLFGTVTRADLSRITGLTVQSAVRLIDGLAARGLVLIGASLAHGGRGKPGAAIALNPAHGHTVGYSIATDALSLALLDFSGQVRASAEHPLRSTEPAALLAQLREADAALLAAAGHGLGPRLGAGVAMTGYFVDGAKRINPPDPLRALGEFAIGDWLAEALGLPVWVDNDGSVAAVGESLLGVGRQYRDFAYLYFSYGLGGGMVIDGTCLRGAHGNAGEFAGMLPGQGLERATLELLRQMLIEDGVMLADVSALVAAYDPAWPAIERWIARAVPGLSLIVAAISAVFDPQAVVFGGRLPRDLALRLIPRLRIVDPPRRGQARPLPVLLPAAAMADASAVGAATLPLKACYFR</sequence>
<name>A0A0K2ZY12_9XANT</name>
<gene>
    <name evidence="1" type="ORF">XTALMG727_2277</name>
</gene>
<dbReference type="RefSeq" id="WP_053835481.1">
    <property type="nucleotide sequence ID" value="NZ_CXOI01000036.1"/>
</dbReference>
<dbReference type="InterPro" id="IPR000600">
    <property type="entry name" value="ROK"/>
</dbReference>
<keyword evidence="2" id="KW-1185">Reference proteome</keyword>
<dbReference type="Proteomes" id="UP000046187">
    <property type="component" value="Unassembled WGS sequence"/>
</dbReference>
<organism evidence="1 2">
    <name type="scientific">Xanthomonas graminis pv. arrhenatheri LMG 727</name>
    <dbReference type="NCBI Taxonomy" id="1195923"/>
    <lineage>
        <taxon>Bacteria</taxon>
        <taxon>Pseudomonadati</taxon>
        <taxon>Pseudomonadota</taxon>
        <taxon>Gammaproteobacteria</taxon>
        <taxon>Lysobacterales</taxon>
        <taxon>Lysobacteraceae</taxon>
        <taxon>Xanthomonas</taxon>
        <taxon>Xanthomonas translucens group</taxon>
        <taxon>Xanthomonas graminis</taxon>
    </lineage>
</organism>
<dbReference type="SUPFAM" id="SSF53067">
    <property type="entry name" value="Actin-like ATPase domain"/>
    <property type="match status" value="1"/>
</dbReference>
<reference evidence="2" key="1">
    <citation type="submission" date="2015-07" db="EMBL/GenBank/DDBJ databases">
        <authorList>
            <person name="Wibberg D."/>
        </authorList>
    </citation>
    <scope>NUCLEOTIDE SEQUENCE [LARGE SCALE GENOMIC DNA]</scope>
</reference>
<dbReference type="SUPFAM" id="SSF46785">
    <property type="entry name" value="Winged helix' DNA-binding domain"/>
    <property type="match status" value="1"/>
</dbReference>
<evidence type="ECO:0000313" key="2">
    <source>
        <dbReference type="Proteomes" id="UP000046187"/>
    </source>
</evidence>
<dbReference type="CDD" id="cd23763">
    <property type="entry name" value="ASKHA_ATPase_ROK"/>
    <property type="match status" value="1"/>
</dbReference>